<name>A0ABY6HLP4_9ARCH</name>
<evidence type="ECO:0000313" key="3">
    <source>
        <dbReference type="Proteomes" id="UP001208689"/>
    </source>
</evidence>
<feature type="transmembrane region" description="Helical" evidence="1">
    <location>
        <begin position="490"/>
        <end position="509"/>
    </location>
</feature>
<reference evidence="2" key="1">
    <citation type="submission" date="2022-09" db="EMBL/GenBank/DDBJ databases">
        <title>Actin cytoskeleton and complex cell architecture in an #Asgard archaeon.</title>
        <authorList>
            <person name="Ponce Toledo R.I."/>
            <person name="Schleper C."/>
            <person name="Rodrigues Oliveira T."/>
            <person name="Wollweber F."/>
            <person name="Xu J."/>
            <person name="Rittmann S."/>
            <person name="Klingl A."/>
            <person name="Pilhofer M."/>
        </authorList>
    </citation>
    <scope>NUCLEOTIDE SEQUENCE</scope>
    <source>
        <strain evidence="2">B-35</strain>
    </source>
</reference>
<dbReference type="InterPro" id="IPR011889">
    <property type="entry name" value="Liste_lipo_26"/>
</dbReference>
<dbReference type="EMBL" id="CP104013">
    <property type="protein sequence ID" value="UYP43812.1"/>
    <property type="molecule type" value="Genomic_DNA"/>
</dbReference>
<evidence type="ECO:0008006" key="4">
    <source>
        <dbReference type="Google" id="ProtNLM"/>
    </source>
</evidence>
<dbReference type="Pfam" id="PF03382">
    <property type="entry name" value="DUF285"/>
    <property type="match status" value="2"/>
</dbReference>
<accession>A0ABY6HLP4</accession>
<keyword evidence="1" id="KW-0472">Membrane</keyword>
<protein>
    <recommendedName>
        <fullName evidence="4">BspA family leucine-rich repeat surface protein</fullName>
    </recommendedName>
</protein>
<dbReference type="Proteomes" id="UP001208689">
    <property type="component" value="Chromosome"/>
</dbReference>
<sequence>MMKQCNMNTLRYLMVTSLFCIGILASIESTTTNEELNYKCIKMKSIKSSYGSNTFVSVWNTVLDGNSESNQVKLPLSNIGHYNFEVAWGDGSNSSITIWNQAEITHTYTTGGIFTIEISGIINGWDFPANGDELKLIEITQWGCLQIGNTGGYFKGCKNLVLKASDALNLTDTTTLNEMFYDCENLGHLGNLNQWNVSHVTDMRRMFMNSKTFNQDIGSWDVSRVVDMSQMFGGSPSEEGWIYSGAENFNKPIGDWDVSCVTDMSQMFAGATSFNFYIGDWDVSFVTNMGGMFQSAKNFNQDISRWDVSNVTEMGGMFSYAKNFNQDIGGWDVSEVTSMSVMFDSASQFNQDIGRWDVSKVINMNGMFADAYHFNQPLENWDVSSVTDMMFMFANSAFDQPIGNWDISNVTNMGHMFRGAPLSTTNYDILLEGWGKRQLQQNVQFSAGEAQYSTESAKAAREHIINEFGWSISDGGFFEEKISNPFDLSIPTYPAALILILIGITSFWIKKKARMQICA</sequence>
<keyword evidence="3" id="KW-1185">Reference proteome</keyword>
<evidence type="ECO:0000256" key="1">
    <source>
        <dbReference type="SAM" id="Phobius"/>
    </source>
</evidence>
<keyword evidence="1" id="KW-0812">Transmembrane</keyword>
<keyword evidence="1" id="KW-1133">Transmembrane helix</keyword>
<evidence type="ECO:0000313" key="2">
    <source>
        <dbReference type="EMBL" id="UYP43812.1"/>
    </source>
</evidence>
<dbReference type="InterPro" id="IPR005046">
    <property type="entry name" value="DUF285"/>
</dbReference>
<organism evidence="2 3">
    <name type="scientific">Candidatus Lokiarchaeum ossiferum</name>
    <dbReference type="NCBI Taxonomy" id="2951803"/>
    <lineage>
        <taxon>Archaea</taxon>
        <taxon>Promethearchaeati</taxon>
        <taxon>Promethearchaeota</taxon>
        <taxon>Promethearchaeia</taxon>
        <taxon>Promethearchaeales</taxon>
        <taxon>Promethearchaeaceae</taxon>
        <taxon>Candidatus Lokiarchaeum</taxon>
    </lineage>
</organism>
<gene>
    <name evidence="2" type="ORF">NEF87_000097</name>
</gene>
<proteinExistence type="predicted"/>
<dbReference type="NCBIfam" id="TIGR02167">
    <property type="entry name" value="Liste_lipo_26"/>
    <property type="match status" value="5"/>
</dbReference>